<dbReference type="PANTHER" id="PTHR10900:SF77">
    <property type="entry name" value="FI19380P1"/>
    <property type="match status" value="1"/>
</dbReference>
<dbReference type="EMBL" id="JBBWRZ010000001">
    <property type="protein sequence ID" value="KAK8246881.1"/>
    <property type="molecule type" value="Genomic_DNA"/>
</dbReference>
<gene>
    <name evidence="4" type="ORF">HDK90DRAFT_24097</name>
</gene>
<evidence type="ECO:0000256" key="1">
    <source>
        <dbReference type="SAM" id="MobiDB-lite"/>
    </source>
</evidence>
<dbReference type="Pfam" id="PF02469">
    <property type="entry name" value="Fasciclin"/>
    <property type="match status" value="2"/>
</dbReference>
<sequence length="324" mass="33483">MYFKNILLAAFAGVCSVQAQSIVDILNNTPELSTLKSLVTMFPDLVDTLSSAREITVVAPSNDAFQKFLSENPGADQNQDLVKNLLTYHVITGVYESSAITGSPGPVFVPTLLTSSEYSLVTGGQRVGAQAKDGGVVFTSGLLKESTVTTADVKFDGGVAHIVSEVLTIPAKTSDTATAAGLTQLVGALTTAGLVDTVDTTPDLTVFAPNDDAFAAIMSTVSGASRQDLINILTYHVVAGTVAYSPTLQDGQQIPTLNGASVTVKISGSTVMINDATVVIANALTKNGVAHVIDKVLMPSSGGRRGGRRKKYGGSCGGGHPYEA</sequence>
<dbReference type="SMART" id="SM00554">
    <property type="entry name" value="FAS1"/>
    <property type="match status" value="2"/>
</dbReference>
<name>A0ABR1Z3L0_9PEZI</name>
<dbReference type="SUPFAM" id="SSF82153">
    <property type="entry name" value="FAS1 domain"/>
    <property type="match status" value="2"/>
</dbReference>
<dbReference type="InterPro" id="IPR000782">
    <property type="entry name" value="FAS1_domain"/>
</dbReference>
<dbReference type="InterPro" id="IPR036378">
    <property type="entry name" value="FAS1_dom_sf"/>
</dbReference>
<keyword evidence="2" id="KW-0732">Signal</keyword>
<protein>
    <submittedName>
        <fullName evidence="4">FAS1 domain-containing protein</fullName>
    </submittedName>
</protein>
<dbReference type="InterPro" id="IPR050904">
    <property type="entry name" value="Adhesion/Biosynth-related"/>
</dbReference>
<keyword evidence="5" id="KW-1185">Reference proteome</keyword>
<proteinExistence type="predicted"/>
<feature type="signal peptide" evidence="2">
    <location>
        <begin position="1"/>
        <end position="19"/>
    </location>
</feature>
<reference evidence="4 5" key="1">
    <citation type="submission" date="2024-04" db="EMBL/GenBank/DDBJ databases">
        <title>Phyllosticta paracitricarpa is synonymous to the EU quarantine fungus P. citricarpa based on phylogenomic analyses.</title>
        <authorList>
            <consortium name="Lawrence Berkeley National Laboratory"/>
            <person name="Van Ingen-Buijs V.A."/>
            <person name="Van Westerhoven A.C."/>
            <person name="Haridas S."/>
            <person name="Skiadas P."/>
            <person name="Martin F."/>
            <person name="Groenewald J.Z."/>
            <person name="Crous P.W."/>
            <person name="Seidl M.F."/>
        </authorList>
    </citation>
    <scope>NUCLEOTIDE SEQUENCE [LARGE SCALE GENOMIC DNA]</scope>
    <source>
        <strain evidence="4 5">CBS 123374</strain>
    </source>
</reference>
<dbReference type="PROSITE" id="PS50213">
    <property type="entry name" value="FAS1"/>
    <property type="match status" value="2"/>
</dbReference>
<comment type="caution">
    <text evidence="4">The sequence shown here is derived from an EMBL/GenBank/DDBJ whole genome shotgun (WGS) entry which is preliminary data.</text>
</comment>
<evidence type="ECO:0000313" key="5">
    <source>
        <dbReference type="Proteomes" id="UP001492380"/>
    </source>
</evidence>
<organism evidence="4 5">
    <name type="scientific">Phyllosticta capitalensis</name>
    <dbReference type="NCBI Taxonomy" id="121624"/>
    <lineage>
        <taxon>Eukaryota</taxon>
        <taxon>Fungi</taxon>
        <taxon>Dikarya</taxon>
        <taxon>Ascomycota</taxon>
        <taxon>Pezizomycotina</taxon>
        <taxon>Dothideomycetes</taxon>
        <taxon>Dothideomycetes incertae sedis</taxon>
        <taxon>Botryosphaeriales</taxon>
        <taxon>Phyllostictaceae</taxon>
        <taxon>Phyllosticta</taxon>
    </lineage>
</organism>
<feature type="chain" id="PRO_5046223573" evidence="2">
    <location>
        <begin position="20"/>
        <end position="324"/>
    </location>
</feature>
<feature type="domain" description="FAS1" evidence="3">
    <location>
        <begin position="19"/>
        <end position="167"/>
    </location>
</feature>
<feature type="compositionally biased region" description="Gly residues" evidence="1">
    <location>
        <begin position="314"/>
        <end position="324"/>
    </location>
</feature>
<accession>A0ABR1Z3L0</accession>
<feature type="region of interest" description="Disordered" evidence="1">
    <location>
        <begin position="300"/>
        <end position="324"/>
    </location>
</feature>
<dbReference type="Gene3D" id="2.30.180.10">
    <property type="entry name" value="FAS1 domain"/>
    <property type="match status" value="2"/>
</dbReference>
<dbReference type="PANTHER" id="PTHR10900">
    <property type="entry name" value="PERIOSTIN-RELATED"/>
    <property type="match status" value="1"/>
</dbReference>
<evidence type="ECO:0000259" key="3">
    <source>
        <dbReference type="PROSITE" id="PS50213"/>
    </source>
</evidence>
<feature type="domain" description="FAS1" evidence="3">
    <location>
        <begin position="163"/>
        <end position="297"/>
    </location>
</feature>
<evidence type="ECO:0000256" key="2">
    <source>
        <dbReference type="SAM" id="SignalP"/>
    </source>
</evidence>
<evidence type="ECO:0000313" key="4">
    <source>
        <dbReference type="EMBL" id="KAK8246881.1"/>
    </source>
</evidence>
<dbReference type="Proteomes" id="UP001492380">
    <property type="component" value="Unassembled WGS sequence"/>
</dbReference>